<dbReference type="Pfam" id="PF03364">
    <property type="entry name" value="Polyketide_cyc"/>
    <property type="match status" value="1"/>
</dbReference>
<gene>
    <name evidence="3" type="ORF">PQU92_06465</name>
</gene>
<dbReference type="InterPro" id="IPR005031">
    <property type="entry name" value="COQ10_START"/>
</dbReference>
<comment type="similarity">
    <text evidence="1">Belongs to the ribosome association toxin RatA family.</text>
</comment>
<dbReference type="SUPFAM" id="SSF55961">
    <property type="entry name" value="Bet v1-like"/>
    <property type="match status" value="1"/>
</dbReference>
<reference evidence="3 4" key="1">
    <citation type="submission" date="2023-01" db="EMBL/GenBank/DDBJ databases">
        <title>Novel species of the genus Asticcacaulis isolated from rivers.</title>
        <authorList>
            <person name="Lu H."/>
        </authorList>
    </citation>
    <scope>NUCLEOTIDE SEQUENCE [LARGE SCALE GENOMIC DNA]</scope>
    <source>
        <strain evidence="3 4">BYS171W</strain>
    </source>
</reference>
<dbReference type="EMBL" id="JAQQKX010000004">
    <property type="protein sequence ID" value="MDC7682911.1"/>
    <property type="molecule type" value="Genomic_DNA"/>
</dbReference>
<dbReference type="Proteomes" id="UP001214854">
    <property type="component" value="Unassembled WGS sequence"/>
</dbReference>
<evidence type="ECO:0000313" key="3">
    <source>
        <dbReference type="EMBL" id="MDC7682911.1"/>
    </source>
</evidence>
<organism evidence="3 4">
    <name type="scientific">Asticcacaulis aquaticus</name>
    <dbReference type="NCBI Taxonomy" id="2984212"/>
    <lineage>
        <taxon>Bacteria</taxon>
        <taxon>Pseudomonadati</taxon>
        <taxon>Pseudomonadota</taxon>
        <taxon>Alphaproteobacteria</taxon>
        <taxon>Caulobacterales</taxon>
        <taxon>Caulobacteraceae</taxon>
        <taxon>Asticcacaulis</taxon>
    </lineage>
</organism>
<dbReference type="Gene3D" id="3.30.530.20">
    <property type="match status" value="1"/>
</dbReference>
<keyword evidence="4" id="KW-1185">Reference proteome</keyword>
<proteinExistence type="inferred from homology"/>
<evidence type="ECO:0000256" key="1">
    <source>
        <dbReference type="ARBA" id="ARBA00008918"/>
    </source>
</evidence>
<dbReference type="InterPro" id="IPR044996">
    <property type="entry name" value="COQ10-like"/>
</dbReference>
<comment type="caution">
    <text evidence="3">The sequence shown here is derived from an EMBL/GenBank/DDBJ whole genome shotgun (WGS) entry which is preliminary data.</text>
</comment>
<dbReference type="InterPro" id="IPR023393">
    <property type="entry name" value="START-like_dom_sf"/>
</dbReference>
<sequence>MASFRIERTLPYPIDTVYRLVGDMEQYPAFLPGIAALDVTPLAGDADSFDVDVKVGWRMLTERVQLRLTRDPEAQTIRMAQVKGPCRALSADWQFIPQGDGQTIITADVEIDFKNPILRGLYQANQERLIFRLIGAFEARAAALSA</sequence>
<evidence type="ECO:0000313" key="4">
    <source>
        <dbReference type="Proteomes" id="UP001214854"/>
    </source>
</evidence>
<dbReference type="PANTHER" id="PTHR12901:SF10">
    <property type="entry name" value="COENZYME Q-BINDING PROTEIN COQ10, MITOCHONDRIAL"/>
    <property type="match status" value="1"/>
</dbReference>
<accession>A0ABT5HTW0</accession>
<feature type="domain" description="Coenzyme Q-binding protein COQ10 START" evidence="2">
    <location>
        <begin position="10"/>
        <end position="138"/>
    </location>
</feature>
<dbReference type="RefSeq" id="WP_272747398.1">
    <property type="nucleotide sequence ID" value="NZ_JAQQKX010000004.1"/>
</dbReference>
<name>A0ABT5HTW0_9CAUL</name>
<dbReference type="PANTHER" id="PTHR12901">
    <property type="entry name" value="SPERM PROTEIN HOMOLOG"/>
    <property type="match status" value="1"/>
</dbReference>
<protein>
    <submittedName>
        <fullName evidence="3">SRPBCC family protein</fullName>
    </submittedName>
</protein>
<evidence type="ECO:0000259" key="2">
    <source>
        <dbReference type="Pfam" id="PF03364"/>
    </source>
</evidence>